<protein>
    <submittedName>
        <fullName evidence="3">C4-dicarboxylate ABC transporter permease</fullName>
    </submittedName>
</protein>
<feature type="transmembrane region" description="Helical" evidence="1">
    <location>
        <begin position="355"/>
        <end position="377"/>
    </location>
</feature>
<proteinExistence type="predicted"/>
<feature type="transmembrane region" description="Helical" evidence="1">
    <location>
        <begin position="145"/>
        <end position="165"/>
    </location>
</feature>
<evidence type="ECO:0000313" key="4">
    <source>
        <dbReference type="Proteomes" id="UP000065807"/>
    </source>
</evidence>
<feature type="transmembrane region" description="Helical" evidence="1">
    <location>
        <begin position="384"/>
        <end position="406"/>
    </location>
</feature>
<feature type="transmembrane region" description="Helical" evidence="1">
    <location>
        <begin position="107"/>
        <end position="133"/>
    </location>
</feature>
<accession>A0A0K2SJ74</accession>
<feature type="transmembrane region" description="Helical" evidence="1">
    <location>
        <begin position="171"/>
        <end position="189"/>
    </location>
</feature>
<dbReference type="KEGG" id="lpil:LIP_1306"/>
<dbReference type="OrthoDB" id="9781349at2"/>
<name>A0A0K2SJ74_LIMPI</name>
<dbReference type="InterPro" id="IPR002823">
    <property type="entry name" value="DUF112_TM"/>
</dbReference>
<gene>
    <name evidence="3" type="ORF">LIP_1306</name>
</gene>
<sequence length="508" mass="52585">MLEHLAAGIAGVFTLKALLLVFAGVTVGLVFGALPGLTATMAVAVLVPFTFTMDPTSGLILLGAVYMGAIYGGAFSAILVNAPGTPSSIGTTFDGYPMARQGRGEEAIIGATVASVLGGLAGVVALLFLSPPLADLSLRFGPPEYFWVGVFGLTIVASIASGSLLKGLIGALFGLLIGTIGLAPVGGEVRFTFGQPVLQGGVELIAALIGLFCIPEVLVLAAQGQQETHMLSYRHRPGVLWETTRKVLAMPANLIRSAVVGTVIGILPGAGGNVANLVAYNEAKRASKHPERFGTGVLEGVVATETANNAVVGGGLIPLLTLGVPGAPPDAIIYGALLMQGLHPGAELFSTSGDITYTFILSVGLAALAMMPVGLVLGRGLHRVVSRVPTSFLAPTILFLTIIGSYAIRNNVLDVAMMFVFGAIGYAFKRFGFHPAPIVLGLILGGIAEQGLVQALLMGVRYQPRWLILFDRPISWVLIGLSLLSLAWPLVSAWAARTRQAKEAAPHA</sequence>
<dbReference type="Pfam" id="PF01970">
    <property type="entry name" value="TctA"/>
    <property type="match status" value="1"/>
</dbReference>
<feature type="transmembrane region" description="Helical" evidence="1">
    <location>
        <begin position="59"/>
        <end position="80"/>
    </location>
</feature>
<dbReference type="STRING" id="1555112.LIP_1306"/>
<evidence type="ECO:0000256" key="1">
    <source>
        <dbReference type="SAM" id="Phobius"/>
    </source>
</evidence>
<organism evidence="3 4">
    <name type="scientific">Limnochorda pilosa</name>
    <dbReference type="NCBI Taxonomy" id="1555112"/>
    <lineage>
        <taxon>Bacteria</taxon>
        <taxon>Bacillati</taxon>
        <taxon>Bacillota</taxon>
        <taxon>Limnochordia</taxon>
        <taxon>Limnochordales</taxon>
        <taxon>Limnochordaceae</taxon>
        <taxon>Limnochorda</taxon>
    </lineage>
</organism>
<dbReference type="PANTHER" id="PTHR35342">
    <property type="entry name" value="TRICARBOXYLIC TRANSPORT PROTEIN"/>
    <property type="match status" value="1"/>
</dbReference>
<feature type="transmembrane region" description="Helical" evidence="1">
    <location>
        <begin position="440"/>
        <end position="462"/>
    </location>
</feature>
<evidence type="ECO:0000259" key="2">
    <source>
        <dbReference type="Pfam" id="PF01970"/>
    </source>
</evidence>
<keyword evidence="4" id="KW-1185">Reference proteome</keyword>
<dbReference type="EMBL" id="AP014924">
    <property type="protein sequence ID" value="BAS27161.1"/>
    <property type="molecule type" value="Genomic_DNA"/>
</dbReference>
<dbReference type="PATRIC" id="fig|1555112.3.peg.1351"/>
<feature type="transmembrane region" description="Helical" evidence="1">
    <location>
        <begin position="20"/>
        <end position="47"/>
    </location>
</feature>
<feature type="domain" description="DUF112" evidence="2">
    <location>
        <begin position="18"/>
        <end position="440"/>
    </location>
</feature>
<keyword evidence="1" id="KW-0472">Membrane</keyword>
<keyword evidence="1" id="KW-1133">Transmembrane helix</keyword>
<reference evidence="4" key="2">
    <citation type="journal article" date="2016" name="Int. J. Syst. Evol. Microbiol.">
        <title>Complete genome sequence and cell structure of Limnochorda pilosa, a Gram-negative spore-former within the phylum Firmicutes.</title>
        <authorList>
            <person name="Watanabe M."/>
            <person name="Kojima H."/>
            <person name="Fukui M."/>
        </authorList>
    </citation>
    <scope>NUCLEOTIDE SEQUENCE [LARGE SCALE GENOMIC DNA]</scope>
    <source>
        <strain evidence="4">HC45</strain>
    </source>
</reference>
<keyword evidence="1" id="KW-0812">Transmembrane</keyword>
<reference evidence="4" key="1">
    <citation type="submission" date="2015-07" db="EMBL/GenBank/DDBJ databases">
        <title>Complete genome sequence and phylogenetic analysis of Limnochorda pilosa.</title>
        <authorList>
            <person name="Watanabe M."/>
            <person name="Kojima H."/>
            <person name="Fukui M."/>
        </authorList>
    </citation>
    <scope>NUCLEOTIDE SEQUENCE [LARGE SCALE GENOMIC DNA]</scope>
    <source>
        <strain evidence="4">HC45</strain>
    </source>
</reference>
<evidence type="ECO:0000313" key="3">
    <source>
        <dbReference type="EMBL" id="BAS27161.1"/>
    </source>
</evidence>
<feature type="transmembrane region" description="Helical" evidence="1">
    <location>
        <begin position="412"/>
        <end position="428"/>
    </location>
</feature>
<dbReference type="PANTHER" id="PTHR35342:SF5">
    <property type="entry name" value="TRICARBOXYLIC TRANSPORT PROTEIN"/>
    <property type="match status" value="1"/>
</dbReference>
<dbReference type="RefSeq" id="WP_068135645.1">
    <property type="nucleotide sequence ID" value="NZ_AP014924.1"/>
</dbReference>
<dbReference type="Proteomes" id="UP000065807">
    <property type="component" value="Chromosome"/>
</dbReference>
<feature type="transmembrane region" description="Helical" evidence="1">
    <location>
        <begin position="201"/>
        <end position="222"/>
    </location>
</feature>
<dbReference type="AlphaFoldDB" id="A0A0K2SJ74"/>
<feature type="transmembrane region" description="Helical" evidence="1">
    <location>
        <begin position="474"/>
        <end position="496"/>
    </location>
</feature>